<dbReference type="Pfam" id="PF08373">
    <property type="entry name" value="RAP"/>
    <property type="match status" value="1"/>
</dbReference>
<dbReference type="PROSITE" id="PS51286">
    <property type="entry name" value="RAP"/>
    <property type="match status" value="1"/>
</dbReference>
<feature type="domain" description="RAP" evidence="1">
    <location>
        <begin position="101"/>
        <end position="161"/>
    </location>
</feature>
<keyword evidence="3" id="KW-1185">Reference proteome</keyword>
<dbReference type="SMART" id="SM00952">
    <property type="entry name" value="RAP"/>
    <property type="match status" value="1"/>
</dbReference>
<accession>A0AAW1P0K6</accession>
<proteinExistence type="predicted"/>
<reference evidence="2 3" key="1">
    <citation type="journal article" date="2024" name="Nat. Commun.">
        <title>Phylogenomics reveals the evolutionary origins of lichenization in chlorophyte algae.</title>
        <authorList>
            <person name="Puginier C."/>
            <person name="Libourel C."/>
            <person name="Otte J."/>
            <person name="Skaloud P."/>
            <person name="Haon M."/>
            <person name="Grisel S."/>
            <person name="Petersen M."/>
            <person name="Berrin J.G."/>
            <person name="Delaux P.M."/>
            <person name="Dal Grande F."/>
            <person name="Keller J."/>
        </authorList>
    </citation>
    <scope>NUCLEOTIDE SEQUENCE [LARGE SCALE GENOMIC DNA]</scope>
    <source>
        <strain evidence="2 3">SAG 2036</strain>
    </source>
</reference>
<organism evidence="2 3">
    <name type="scientific">Symbiochloris irregularis</name>
    <dbReference type="NCBI Taxonomy" id="706552"/>
    <lineage>
        <taxon>Eukaryota</taxon>
        <taxon>Viridiplantae</taxon>
        <taxon>Chlorophyta</taxon>
        <taxon>core chlorophytes</taxon>
        <taxon>Trebouxiophyceae</taxon>
        <taxon>Trebouxiales</taxon>
        <taxon>Trebouxiaceae</taxon>
        <taxon>Symbiochloris</taxon>
    </lineage>
</organism>
<dbReference type="InterPro" id="IPR013584">
    <property type="entry name" value="RAP"/>
</dbReference>
<dbReference type="AlphaFoldDB" id="A0AAW1P0K6"/>
<name>A0AAW1P0K6_9CHLO</name>
<protein>
    <recommendedName>
        <fullName evidence="1">RAP domain-containing protein</fullName>
    </recommendedName>
</protein>
<dbReference type="Proteomes" id="UP001465755">
    <property type="component" value="Unassembled WGS sequence"/>
</dbReference>
<sequence length="164" mass="18140">MKDELSREPLSQLHMAKCAWDASASEAPADAALPWPEALMTSAAQACSERCTAAAVARASITRQVSESLSSMGISHTLSNQQSMGSPELVVDITFPDQDHLALLVHGPQDFAQNDIQVPLGPAVLQQKILRQQGWAVASVPWYEWYRISHSLELRQQYLHHLLR</sequence>
<evidence type="ECO:0000313" key="3">
    <source>
        <dbReference type="Proteomes" id="UP001465755"/>
    </source>
</evidence>
<dbReference type="EMBL" id="JALJOQ010000072">
    <property type="protein sequence ID" value="KAK9802013.1"/>
    <property type="molecule type" value="Genomic_DNA"/>
</dbReference>
<gene>
    <name evidence="2" type="ORF">WJX73_000615</name>
</gene>
<evidence type="ECO:0000259" key="1">
    <source>
        <dbReference type="PROSITE" id="PS51286"/>
    </source>
</evidence>
<comment type="caution">
    <text evidence="2">The sequence shown here is derived from an EMBL/GenBank/DDBJ whole genome shotgun (WGS) entry which is preliminary data.</text>
</comment>
<evidence type="ECO:0000313" key="2">
    <source>
        <dbReference type="EMBL" id="KAK9802013.1"/>
    </source>
</evidence>